<name>A4J4V7_DESRM</name>
<accession>A4J4V7</accession>
<proteinExistence type="predicted"/>
<dbReference type="KEGG" id="drm:Dred_1582"/>
<evidence type="ECO:0000313" key="2">
    <source>
        <dbReference type="Proteomes" id="UP000001556"/>
    </source>
</evidence>
<dbReference type="RefSeq" id="WP_011877926.1">
    <property type="nucleotide sequence ID" value="NC_009253.1"/>
</dbReference>
<keyword evidence="2" id="KW-1185">Reference proteome</keyword>
<evidence type="ECO:0000313" key="1">
    <source>
        <dbReference type="EMBL" id="ABO50110.1"/>
    </source>
</evidence>
<dbReference type="Proteomes" id="UP000001556">
    <property type="component" value="Chromosome"/>
</dbReference>
<sequence>MARAQDFRGIELGKRLVFDNTRAGLTKLMHWIRTLMLEHGKDHTDVLKIVRMSE</sequence>
<reference evidence="1 2" key="1">
    <citation type="submission" date="2007-03" db="EMBL/GenBank/DDBJ databases">
        <title>Complete sequence of Desulfotomaculum reducens MI-1.</title>
        <authorList>
            <consortium name="US DOE Joint Genome Institute"/>
            <person name="Copeland A."/>
            <person name="Lucas S."/>
            <person name="Lapidus A."/>
            <person name="Barry K."/>
            <person name="Detter J.C."/>
            <person name="Glavina del Rio T."/>
            <person name="Hammon N."/>
            <person name="Israni S."/>
            <person name="Dalin E."/>
            <person name="Tice H."/>
            <person name="Pitluck S."/>
            <person name="Sims D."/>
            <person name="Brettin T."/>
            <person name="Bruce D."/>
            <person name="Han C."/>
            <person name="Tapia R."/>
            <person name="Schmutz J."/>
            <person name="Larimer F."/>
            <person name="Land M."/>
            <person name="Hauser L."/>
            <person name="Kyrpides N."/>
            <person name="Kim E."/>
            <person name="Tebo B.M."/>
            <person name="Richardson P."/>
        </authorList>
    </citation>
    <scope>NUCLEOTIDE SEQUENCE [LARGE SCALE GENOMIC DNA]</scope>
    <source>
        <strain evidence="1 2">MI-1</strain>
    </source>
</reference>
<dbReference type="HOGENOM" id="CLU_3042783_0_0_9"/>
<organism evidence="1 2">
    <name type="scientific">Desulforamulus reducens (strain ATCC BAA-1160 / DSM 100696 / MI-1)</name>
    <name type="common">Desulfotomaculum reducens</name>
    <dbReference type="NCBI Taxonomy" id="349161"/>
    <lineage>
        <taxon>Bacteria</taxon>
        <taxon>Bacillati</taxon>
        <taxon>Bacillota</taxon>
        <taxon>Clostridia</taxon>
        <taxon>Eubacteriales</taxon>
        <taxon>Peptococcaceae</taxon>
        <taxon>Desulforamulus</taxon>
    </lineage>
</organism>
<protein>
    <submittedName>
        <fullName evidence="1">Uncharacterized protein</fullName>
    </submittedName>
</protein>
<gene>
    <name evidence="1" type="ordered locus">Dred_1582</name>
</gene>
<dbReference type="EMBL" id="CP000612">
    <property type="protein sequence ID" value="ABO50110.1"/>
    <property type="molecule type" value="Genomic_DNA"/>
</dbReference>
<dbReference type="AlphaFoldDB" id="A4J4V7"/>